<accession>A0A318QW57</accession>
<comment type="caution">
    <text evidence="2">The sequence shown here is derived from an EMBL/GenBank/DDBJ whole genome shotgun (WGS) entry which is preliminary data.</text>
</comment>
<feature type="region of interest" description="Disordered" evidence="1">
    <location>
        <begin position="228"/>
        <end position="256"/>
    </location>
</feature>
<dbReference type="RefSeq" id="WP_010514970.1">
    <property type="nucleotide sequence ID" value="NZ_JAHQRM010000030.1"/>
</dbReference>
<organism evidence="2 3">
    <name type="scientific">Komagataeibacter oboediens</name>
    <dbReference type="NCBI Taxonomy" id="65958"/>
    <lineage>
        <taxon>Bacteria</taxon>
        <taxon>Pseudomonadati</taxon>
        <taxon>Pseudomonadota</taxon>
        <taxon>Alphaproteobacteria</taxon>
        <taxon>Acetobacterales</taxon>
        <taxon>Acetobacteraceae</taxon>
        <taxon>Komagataeibacter</taxon>
    </lineage>
</organism>
<dbReference type="SUPFAM" id="SSF53474">
    <property type="entry name" value="alpha/beta-Hydrolases"/>
    <property type="match status" value="1"/>
</dbReference>
<reference evidence="2 3" key="1">
    <citation type="submission" date="2017-07" db="EMBL/GenBank/DDBJ databases">
        <title>A draft genome sequence of Komagataeibacter oboediens LMG 18849.</title>
        <authorList>
            <person name="Skraban J."/>
            <person name="Cleenwerck I."/>
            <person name="Vandamme P."/>
            <person name="Trcek J."/>
        </authorList>
    </citation>
    <scope>NUCLEOTIDE SEQUENCE [LARGE SCALE GENOMIC DNA]</scope>
    <source>
        <strain evidence="2 3">LMG 18849</strain>
    </source>
</reference>
<evidence type="ECO:0008006" key="4">
    <source>
        <dbReference type="Google" id="ProtNLM"/>
    </source>
</evidence>
<feature type="compositionally biased region" description="Low complexity" evidence="1">
    <location>
        <begin position="234"/>
        <end position="249"/>
    </location>
</feature>
<sequence>MTRTHPGRRHAPARRPGPSRRHATRGAGVLALVMLAGCAGPVTVRHVSLVHSYRDTTRTALQGGRPGDPTMVVLRRHGLLPAWRDNPDRAIATLRTQAKGRDDEADVLFALAELSYRQGLRHHHAQDFLAAAVYAYAFLQPGRAGGPSPYDERFRQACDLYNLGLSAAFPAPVSVTAQTRALPWGDIVLDADPAQLRWHGRLLERLQPTATLGVGGIPNIYRTPGLGEPLTALARPDPAAGHPAPAAPDTPHEAKHLTQPSAVADLTGPAHDDALRAVPTPPAPQGSGGPASGDPTGTADGGPATPDDGSFSVSDRLRVPASLLLEIDSPRAQVLGDHLTGRLVLRVMDESPDTPIGHARVPAEYDQTAARALSLVDTALWTKEYRGFFDGTTYDGTRPRLIAMTPHHHGNMPVVFIHGTASSPYRWAIMVNDLLEDRRIRDHFDFWFFSYATSNPIPYSAWQLRHAITQAVDSLGGVKADPALGHITLVGHSQGGLLARMLVINPGDRLWDGTAGRPLSSFHLNDSTRELVRETMFPTPMPEIQRVVFISTPQHGSYLAAMSIARFVGSMVSLPVRVTETARDIVTGAGDSTHLNNRVLRLGSVYAMSPHSAFMRTLPTIPIDPDVQTHSIIPVCGNPRDLSHADDGVVSYESAHIPGVQSELVVRNSEHSTQSNPATIAEVQRILLLQLAQNPPRDMQPGTARVASGHAARRAGRS</sequence>
<evidence type="ECO:0000256" key="1">
    <source>
        <dbReference type="SAM" id="MobiDB-lite"/>
    </source>
</evidence>
<dbReference type="Gene3D" id="3.40.50.1820">
    <property type="entry name" value="alpha/beta hydrolase"/>
    <property type="match status" value="1"/>
</dbReference>
<dbReference type="STRING" id="940286.GCA_000227565_02048"/>
<protein>
    <recommendedName>
        <fullName evidence="4">Alpha/beta hydrolase</fullName>
    </recommendedName>
</protein>
<dbReference type="EMBL" id="NKTX01000027">
    <property type="protein sequence ID" value="PYD81551.1"/>
    <property type="molecule type" value="Genomic_DNA"/>
</dbReference>
<evidence type="ECO:0000313" key="2">
    <source>
        <dbReference type="EMBL" id="PYD81551.1"/>
    </source>
</evidence>
<dbReference type="InterPro" id="IPR029058">
    <property type="entry name" value="AB_hydrolase_fold"/>
</dbReference>
<proteinExistence type="predicted"/>
<dbReference type="Proteomes" id="UP000247417">
    <property type="component" value="Unassembled WGS sequence"/>
</dbReference>
<gene>
    <name evidence="2" type="ORF">CFR80_11235</name>
</gene>
<feature type="region of interest" description="Disordered" evidence="1">
    <location>
        <begin position="695"/>
        <end position="718"/>
    </location>
</feature>
<dbReference type="AlphaFoldDB" id="A0A318QW57"/>
<feature type="region of interest" description="Disordered" evidence="1">
    <location>
        <begin position="1"/>
        <end position="23"/>
    </location>
</feature>
<feature type="region of interest" description="Disordered" evidence="1">
    <location>
        <begin position="272"/>
        <end position="313"/>
    </location>
</feature>
<evidence type="ECO:0000313" key="3">
    <source>
        <dbReference type="Proteomes" id="UP000247417"/>
    </source>
</evidence>
<name>A0A318QW57_9PROT</name>